<evidence type="ECO:0000313" key="2">
    <source>
        <dbReference type="EMBL" id="KYP61523.1"/>
    </source>
</evidence>
<keyword evidence="3" id="KW-1185">Reference proteome</keyword>
<dbReference type="EMBL" id="CM003610">
    <property type="protein sequence ID" value="KYP61523.1"/>
    <property type="molecule type" value="Genomic_DNA"/>
</dbReference>
<gene>
    <name evidence="2" type="ORF">KK1_016016</name>
</gene>
<feature type="compositionally biased region" description="Basic and acidic residues" evidence="1">
    <location>
        <begin position="32"/>
        <end position="45"/>
    </location>
</feature>
<sequence>AYLSCNCIENSNNTGQTTTEGNSNQTCQNNTEDSKEDIKCQKDHSQPVQIQRKTEKPFL</sequence>
<evidence type="ECO:0000313" key="3">
    <source>
        <dbReference type="Proteomes" id="UP000075243"/>
    </source>
</evidence>
<dbReference type="Proteomes" id="UP000075243">
    <property type="component" value="Chromosome 8"/>
</dbReference>
<feature type="region of interest" description="Disordered" evidence="1">
    <location>
        <begin position="10"/>
        <end position="59"/>
    </location>
</feature>
<proteinExistence type="predicted"/>
<feature type="non-terminal residue" evidence="2">
    <location>
        <position position="1"/>
    </location>
</feature>
<name>A0A151T388_CAJCA</name>
<dbReference type="AlphaFoldDB" id="A0A151T388"/>
<feature type="compositionally biased region" description="Polar residues" evidence="1">
    <location>
        <begin position="10"/>
        <end position="31"/>
    </location>
</feature>
<evidence type="ECO:0000256" key="1">
    <source>
        <dbReference type="SAM" id="MobiDB-lite"/>
    </source>
</evidence>
<protein>
    <submittedName>
        <fullName evidence="2">Uncharacterized protein</fullName>
    </submittedName>
</protein>
<organism evidence="2 3">
    <name type="scientific">Cajanus cajan</name>
    <name type="common">Pigeon pea</name>
    <name type="synonym">Cajanus indicus</name>
    <dbReference type="NCBI Taxonomy" id="3821"/>
    <lineage>
        <taxon>Eukaryota</taxon>
        <taxon>Viridiplantae</taxon>
        <taxon>Streptophyta</taxon>
        <taxon>Embryophyta</taxon>
        <taxon>Tracheophyta</taxon>
        <taxon>Spermatophyta</taxon>
        <taxon>Magnoliopsida</taxon>
        <taxon>eudicotyledons</taxon>
        <taxon>Gunneridae</taxon>
        <taxon>Pentapetalae</taxon>
        <taxon>rosids</taxon>
        <taxon>fabids</taxon>
        <taxon>Fabales</taxon>
        <taxon>Fabaceae</taxon>
        <taxon>Papilionoideae</taxon>
        <taxon>50 kb inversion clade</taxon>
        <taxon>NPAAA clade</taxon>
        <taxon>indigoferoid/millettioid clade</taxon>
        <taxon>Phaseoleae</taxon>
        <taxon>Cajanus</taxon>
    </lineage>
</organism>
<dbReference type="Gramene" id="C.cajan_15568.t">
    <property type="protein sequence ID" value="C.cajan_15568.t.cds1"/>
    <property type="gene ID" value="C.cajan_15568"/>
</dbReference>
<reference evidence="2 3" key="1">
    <citation type="journal article" date="2012" name="Nat. Biotechnol.">
        <title>Draft genome sequence of pigeonpea (Cajanus cajan), an orphan legume crop of resource-poor farmers.</title>
        <authorList>
            <person name="Varshney R.K."/>
            <person name="Chen W."/>
            <person name="Li Y."/>
            <person name="Bharti A.K."/>
            <person name="Saxena R.K."/>
            <person name="Schlueter J.A."/>
            <person name="Donoghue M.T."/>
            <person name="Azam S."/>
            <person name="Fan G."/>
            <person name="Whaley A.M."/>
            <person name="Farmer A.D."/>
            <person name="Sheridan J."/>
            <person name="Iwata A."/>
            <person name="Tuteja R."/>
            <person name="Penmetsa R.V."/>
            <person name="Wu W."/>
            <person name="Upadhyaya H.D."/>
            <person name="Yang S.P."/>
            <person name="Shah T."/>
            <person name="Saxena K.B."/>
            <person name="Michael T."/>
            <person name="McCombie W.R."/>
            <person name="Yang B."/>
            <person name="Zhang G."/>
            <person name="Yang H."/>
            <person name="Wang J."/>
            <person name="Spillane C."/>
            <person name="Cook D.R."/>
            <person name="May G.D."/>
            <person name="Xu X."/>
            <person name="Jackson S.A."/>
        </authorList>
    </citation>
    <scope>NUCLEOTIDE SEQUENCE [LARGE SCALE GENOMIC DNA]</scope>
    <source>
        <strain evidence="3">cv. Asha</strain>
    </source>
</reference>
<accession>A0A151T388</accession>